<protein>
    <submittedName>
        <fullName evidence="2">Uncharacterized protein</fullName>
    </submittedName>
</protein>
<evidence type="ECO:0000313" key="2">
    <source>
        <dbReference type="EMBL" id="RUR43263.1"/>
    </source>
</evidence>
<evidence type="ECO:0000256" key="1">
    <source>
        <dbReference type="SAM" id="Phobius"/>
    </source>
</evidence>
<dbReference type="AlphaFoldDB" id="A0A3S0ZBR4"/>
<evidence type="ECO:0000313" key="3">
    <source>
        <dbReference type="Proteomes" id="UP000286912"/>
    </source>
</evidence>
<proteinExistence type="predicted"/>
<reference evidence="2 3" key="1">
    <citation type="submission" date="2018-12" db="EMBL/GenBank/DDBJ databases">
        <title>three novel Halomonas strain isolated from plants.</title>
        <authorList>
            <person name="Sun C."/>
        </authorList>
    </citation>
    <scope>NUCLEOTIDE SEQUENCE [LARGE SCALE GENOMIC DNA]</scope>
    <source>
        <strain evidence="2 3">RC</strain>
    </source>
</reference>
<keyword evidence="3" id="KW-1185">Reference proteome</keyword>
<feature type="transmembrane region" description="Helical" evidence="1">
    <location>
        <begin position="358"/>
        <end position="381"/>
    </location>
</feature>
<dbReference type="Proteomes" id="UP000286912">
    <property type="component" value="Unassembled WGS sequence"/>
</dbReference>
<organism evidence="2 3">
    <name type="scientific">Vreelandella populi</name>
    <dbReference type="NCBI Taxonomy" id="2498858"/>
    <lineage>
        <taxon>Bacteria</taxon>
        <taxon>Pseudomonadati</taxon>
        <taxon>Pseudomonadota</taxon>
        <taxon>Gammaproteobacteria</taxon>
        <taxon>Oceanospirillales</taxon>
        <taxon>Halomonadaceae</taxon>
        <taxon>Vreelandella</taxon>
    </lineage>
</organism>
<comment type="caution">
    <text evidence="2">The sequence shown here is derived from an EMBL/GenBank/DDBJ whole genome shotgun (WGS) entry which is preliminary data.</text>
</comment>
<feature type="transmembrane region" description="Helical" evidence="1">
    <location>
        <begin position="294"/>
        <end position="312"/>
    </location>
</feature>
<name>A0A3S0ZBR4_9GAMM</name>
<accession>A0A3S0ZBR4</accession>
<keyword evidence="1" id="KW-1133">Transmembrane helix</keyword>
<keyword evidence="1" id="KW-0812">Transmembrane</keyword>
<gene>
    <name evidence="2" type="ORF">ELY37_19110</name>
</gene>
<sequence>MTDVTVEGNDVSGFVNFDAVMVNKLKRLNKEGLCSAAFDVLKGQGKKLSLTVDSVITDKHYEAYDKAKVELTKQSLQNSKYFICSTWSDLTDYTEYLLNPVEAVYVSDVNKIIDSKSNDEKFSAYLALSKICNLVKDVSHTSKANTYTILCGQPLDITLCIDDSVLASNVDVSFLDELLCKDQHKEAMTSLVREALYNLLSDLDSKSRLSHLVTHFNAFISKLLVSYEQYVRNYSFDKVRKEYREKATEYIDKINKVFDDVTAKTFSIPLGVWFAISKMEIADSLSSLQFIKNISYCLMVAFLIIVVSWSLLGQFTTLSATVKEYKGLFERLKSELVSSQEDELNSLEKGLDDRNRVVFIKLIFTIIFAFVLFLATAYVAYKSLIIPS</sequence>
<dbReference type="OrthoDB" id="7069241at2"/>
<dbReference type="EMBL" id="RZHD01000011">
    <property type="protein sequence ID" value="RUR43263.1"/>
    <property type="molecule type" value="Genomic_DNA"/>
</dbReference>
<keyword evidence="1" id="KW-0472">Membrane</keyword>
<dbReference type="RefSeq" id="WP_126982133.1">
    <property type="nucleotide sequence ID" value="NZ_RZHD01000011.1"/>
</dbReference>